<keyword evidence="4" id="KW-0378">Hydrolase</keyword>
<evidence type="ECO:0008006" key="9">
    <source>
        <dbReference type="Google" id="ProtNLM"/>
    </source>
</evidence>
<reference evidence="7 8" key="1">
    <citation type="submission" date="2018-06" db="EMBL/GenBank/DDBJ databases">
        <title>Genome Sequence of the Brown Rot Fungal Pathogen Monilinia fructigena.</title>
        <authorList>
            <person name="Landi L."/>
            <person name="De Miccolis Angelini R.M."/>
            <person name="Pollastro S."/>
            <person name="Abate D."/>
            <person name="Faretra F."/>
            <person name="Romanazzi G."/>
        </authorList>
    </citation>
    <scope>NUCLEOTIDE SEQUENCE [LARGE SCALE GENOMIC DNA]</scope>
    <source>
        <strain evidence="7 8">Mfrg269</strain>
    </source>
</reference>
<dbReference type="InterPro" id="IPR029058">
    <property type="entry name" value="AB_hydrolase_fold"/>
</dbReference>
<dbReference type="GO" id="GO:0006508">
    <property type="term" value="P:proteolysis"/>
    <property type="evidence" value="ECO:0007669"/>
    <property type="project" value="UniProtKB-KW"/>
</dbReference>
<evidence type="ECO:0000313" key="7">
    <source>
        <dbReference type="EMBL" id="RAL58429.1"/>
    </source>
</evidence>
<evidence type="ECO:0000256" key="1">
    <source>
        <dbReference type="ARBA" id="ARBA00009431"/>
    </source>
</evidence>
<dbReference type="EMBL" id="QKRW01000082">
    <property type="protein sequence ID" value="RAL58429.1"/>
    <property type="molecule type" value="Genomic_DNA"/>
</dbReference>
<protein>
    <recommendedName>
        <fullName evidence="9">Carboxypeptidase</fullName>
    </recommendedName>
</protein>
<dbReference type="Proteomes" id="UP000249056">
    <property type="component" value="Unassembled WGS sequence"/>
</dbReference>
<dbReference type="Gene3D" id="3.40.50.1820">
    <property type="entry name" value="alpha/beta hydrolase"/>
    <property type="match status" value="2"/>
</dbReference>
<dbReference type="PANTHER" id="PTHR11802">
    <property type="entry name" value="SERINE PROTEASE FAMILY S10 SERINE CARBOXYPEPTIDASE"/>
    <property type="match status" value="1"/>
</dbReference>
<evidence type="ECO:0000256" key="4">
    <source>
        <dbReference type="ARBA" id="ARBA00022801"/>
    </source>
</evidence>
<gene>
    <name evidence="7" type="ORF">DID88_005134</name>
</gene>
<dbReference type="AlphaFoldDB" id="A0A395IJ62"/>
<dbReference type="Pfam" id="PF00450">
    <property type="entry name" value="Peptidase_S10"/>
    <property type="match status" value="3"/>
</dbReference>
<dbReference type="GO" id="GO:0000324">
    <property type="term" value="C:fungal-type vacuole"/>
    <property type="evidence" value="ECO:0007669"/>
    <property type="project" value="TreeGrafter"/>
</dbReference>
<sequence>MYSSIPLLLVAVTTATAQFVKAPTDLITTKGNLDLQVRYKQVPTGICELDSNVKSYSGYVDVGENEHIFWWFFEARNGNASEAPLTTWINGGPGSSSMIGLFEEHGPCYIDAKGDVVNNPYSWSNASNMLYIDQPTQVGFSYSTPVNGYVDPNTGYISTLPDAICPDYAQGSSCGTYSYGNQSLTANNTLAGAPNFWKTVQGFMGAFPQYSRNGFNFATESYGGHFGPIYNQYIQSQNAKNIPGAAKITIDSVFIGNGWFDPIVQYEAFYNFTVSPGNTYDYSPFNESIQSEMYNNLYGAGNCIDQLKDCAATGTNNICQAADDFCANLVEVQAAIGAFQNFTTGSNAVSRAFANTGDDGREFGTVAAVSELLNQGIFVHLLFGDADYNCNWLGGEVIADLINAPNYALAGYTNITTSDSIVHGQVKQSGLFSFSRVYEAGHLVPFFQPLAALEIFERVIGRKDIQTGTIDINTNKTYLTVGTPRVPLERATEQCNSRGFARG</sequence>
<dbReference type="OrthoDB" id="443318at2759"/>
<organism evidence="7 8">
    <name type="scientific">Monilinia fructigena</name>
    <dbReference type="NCBI Taxonomy" id="38457"/>
    <lineage>
        <taxon>Eukaryota</taxon>
        <taxon>Fungi</taxon>
        <taxon>Dikarya</taxon>
        <taxon>Ascomycota</taxon>
        <taxon>Pezizomycotina</taxon>
        <taxon>Leotiomycetes</taxon>
        <taxon>Helotiales</taxon>
        <taxon>Sclerotiniaceae</taxon>
        <taxon>Monilinia</taxon>
    </lineage>
</organism>
<comment type="caution">
    <text evidence="7">The sequence shown here is derived from an EMBL/GenBank/DDBJ whole genome shotgun (WGS) entry which is preliminary data.</text>
</comment>
<dbReference type="SUPFAM" id="SSF53474">
    <property type="entry name" value="alpha/beta-Hydrolases"/>
    <property type="match status" value="1"/>
</dbReference>
<keyword evidence="6" id="KW-0732">Signal</keyword>
<proteinExistence type="inferred from homology"/>
<evidence type="ECO:0000256" key="3">
    <source>
        <dbReference type="ARBA" id="ARBA00022670"/>
    </source>
</evidence>
<keyword evidence="8" id="KW-1185">Reference proteome</keyword>
<dbReference type="GO" id="GO:0004185">
    <property type="term" value="F:serine-type carboxypeptidase activity"/>
    <property type="evidence" value="ECO:0007669"/>
    <property type="project" value="InterPro"/>
</dbReference>
<comment type="similarity">
    <text evidence="1">Belongs to the peptidase S10 family.</text>
</comment>
<dbReference type="PANTHER" id="PTHR11802:SF64">
    <property type="entry name" value="CARBOXYPEPTIDASE"/>
    <property type="match status" value="1"/>
</dbReference>
<keyword evidence="2" id="KW-0121">Carboxypeptidase</keyword>
<feature type="signal peptide" evidence="6">
    <location>
        <begin position="1"/>
        <end position="17"/>
    </location>
</feature>
<keyword evidence="3" id="KW-0645">Protease</keyword>
<dbReference type="InterPro" id="IPR001563">
    <property type="entry name" value="Peptidase_S10"/>
</dbReference>
<dbReference type="PRINTS" id="PR00724">
    <property type="entry name" value="CRBOXYPTASEC"/>
</dbReference>
<name>A0A395IJ62_9HELO</name>
<feature type="chain" id="PRO_5017250118" description="Carboxypeptidase" evidence="6">
    <location>
        <begin position="18"/>
        <end position="503"/>
    </location>
</feature>
<keyword evidence="5" id="KW-0325">Glycoprotein</keyword>
<evidence type="ECO:0000256" key="5">
    <source>
        <dbReference type="ARBA" id="ARBA00023180"/>
    </source>
</evidence>
<evidence type="ECO:0000313" key="8">
    <source>
        <dbReference type="Proteomes" id="UP000249056"/>
    </source>
</evidence>
<accession>A0A395IJ62</accession>
<evidence type="ECO:0000256" key="6">
    <source>
        <dbReference type="SAM" id="SignalP"/>
    </source>
</evidence>
<evidence type="ECO:0000256" key="2">
    <source>
        <dbReference type="ARBA" id="ARBA00022645"/>
    </source>
</evidence>